<dbReference type="PROSITE" id="PS51898">
    <property type="entry name" value="TYR_RECOMBINASE"/>
    <property type="match status" value="1"/>
</dbReference>
<accession>X0XYK4</accession>
<evidence type="ECO:0000256" key="1">
    <source>
        <dbReference type="ARBA" id="ARBA00023172"/>
    </source>
</evidence>
<dbReference type="PANTHER" id="PTHR30349:SF64">
    <property type="entry name" value="PROPHAGE INTEGRASE INTD-RELATED"/>
    <property type="match status" value="1"/>
</dbReference>
<dbReference type="Pfam" id="PF00589">
    <property type="entry name" value="Phage_integrase"/>
    <property type="match status" value="1"/>
</dbReference>
<dbReference type="PANTHER" id="PTHR30349">
    <property type="entry name" value="PHAGE INTEGRASE-RELATED"/>
    <property type="match status" value="1"/>
</dbReference>
<feature type="domain" description="Tyr recombinase" evidence="2">
    <location>
        <begin position="1"/>
        <end position="158"/>
    </location>
</feature>
<dbReference type="InterPro" id="IPR013762">
    <property type="entry name" value="Integrase-like_cat_sf"/>
</dbReference>
<dbReference type="AlphaFoldDB" id="X0XYK4"/>
<protein>
    <recommendedName>
        <fullName evidence="2">Tyr recombinase domain-containing protein</fullName>
    </recommendedName>
</protein>
<evidence type="ECO:0000259" key="2">
    <source>
        <dbReference type="PROSITE" id="PS51898"/>
    </source>
</evidence>
<dbReference type="GO" id="GO:0003677">
    <property type="term" value="F:DNA binding"/>
    <property type="evidence" value="ECO:0007669"/>
    <property type="project" value="InterPro"/>
</dbReference>
<dbReference type="EMBL" id="BARS01042518">
    <property type="protein sequence ID" value="GAG29831.1"/>
    <property type="molecule type" value="Genomic_DNA"/>
</dbReference>
<dbReference type="InterPro" id="IPR002104">
    <property type="entry name" value="Integrase_catalytic"/>
</dbReference>
<dbReference type="InterPro" id="IPR011010">
    <property type="entry name" value="DNA_brk_join_enz"/>
</dbReference>
<name>X0XYK4_9ZZZZ</name>
<dbReference type="Gene3D" id="1.10.443.10">
    <property type="entry name" value="Intergrase catalytic core"/>
    <property type="match status" value="1"/>
</dbReference>
<proteinExistence type="predicted"/>
<reference evidence="3" key="1">
    <citation type="journal article" date="2014" name="Front. Microbiol.">
        <title>High frequency of phylogenetically diverse reductive dehalogenase-homologous genes in deep subseafloor sedimentary metagenomes.</title>
        <authorList>
            <person name="Kawai M."/>
            <person name="Futagami T."/>
            <person name="Toyoda A."/>
            <person name="Takaki Y."/>
            <person name="Nishi S."/>
            <person name="Hori S."/>
            <person name="Arai W."/>
            <person name="Tsubouchi T."/>
            <person name="Morono Y."/>
            <person name="Uchiyama I."/>
            <person name="Ito T."/>
            <person name="Fujiyama A."/>
            <person name="Inagaki F."/>
            <person name="Takami H."/>
        </authorList>
    </citation>
    <scope>NUCLEOTIDE SEQUENCE</scope>
    <source>
        <strain evidence="3">Expedition CK06-06</strain>
    </source>
</reference>
<dbReference type="InterPro" id="IPR050090">
    <property type="entry name" value="Tyrosine_recombinase_XerCD"/>
</dbReference>
<gene>
    <name evidence="3" type="ORF">S01H1_64498</name>
</gene>
<dbReference type="GO" id="GO:0015074">
    <property type="term" value="P:DNA integration"/>
    <property type="evidence" value="ECO:0007669"/>
    <property type="project" value="InterPro"/>
</dbReference>
<keyword evidence="1" id="KW-0233">DNA recombination</keyword>
<comment type="caution">
    <text evidence="3">The sequence shown here is derived from an EMBL/GenBank/DDBJ whole genome shotgun (WGS) entry which is preliminary data.</text>
</comment>
<dbReference type="SUPFAM" id="SSF56349">
    <property type="entry name" value="DNA breaking-rejoining enzymes"/>
    <property type="match status" value="1"/>
</dbReference>
<organism evidence="3">
    <name type="scientific">marine sediment metagenome</name>
    <dbReference type="NCBI Taxonomy" id="412755"/>
    <lineage>
        <taxon>unclassified sequences</taxon>
        <taxon>metagenomes</taxon>
        <taxon>ecological metagenomes</taxon>
    </lineage>
</organism>
<dbReference type="GO" id="GO:0006310">
    <property type="term" value="P:DNA recombination"/>
    <property type="evidence" value="ECO:0007669"/>
    <property type="project" value="UniProtKB-KW"/>
</dbReference>
<sequence>MGYKDRAALLPKTTIPTLKKQLAHARQMHQKDLEQGYGTVHLPYALERKYRNANREWCWQYVFPSAHLSVDPRTGRKQRHHFSESAVQKAVRQGARQAGIPKPVHPHTLRHCFATHLLQSGADIRTVQELLGHKDLKTTMIYTHILGTGPLGLTSPADRIET</sequence>
<evidence type="ECO:0000313" key="3">
    <source>
        <dbReference type="EMBL" id="GAG29831.1"/>
    </source>
</evidence>